<comment type="catalytic activity">
    <reaction evidence="10">
        <text>a ubiquinone + NADH + 5 H(+)(in) = a ubiquinol + NAD(+) + 4 H(+)(out)</text>
        <dbReference type="Rhea" id="RHEA:29091"/>
        <dbReference type="Rhea" id="RHEA-COMP:9565"/>
        <dbReference type="Rhea" id="RHEA-COMP:9566"/>
        <dbReference type="ChEBI" id="CHEBI:15378"/>
        <dbReference type="ChEBI" id="CHEBI:16389"/>
        <dbReference type="ChEBI" id="CHEBI:17976"/>
        <dbReference type="ChEBI" id="CHEBI:57540"/>
        <dbReference type="ChEBI" id="CHEBI:57945"/>
        <dbReference type="EC" id="7.1.1.2"/>
    </reaction>
</comment>
<evidence type="ECO:0000256" key="1">
    <source>
        <dbReference type="ARBA" id="ARBA00004141"/>
    </source>
</evidence>
<keyword evidence="7" id="KW-0520">NAD</keyword>
<gene>
    <name evidence="12" type="primary">ND4L</name>
</gene>
<comment type="subcellular location">
    <subcellularLocation>
        <location evidence="1">Membrane</location>
        <topology evidence="1">Multi-pass membrane protein</topology>
    </subcellularLocation>
</comment>
<dbReference type="GO" id="GO:0008137">
    <property type="term" value="F:NADH dehydrogenase (ubiquinone) activity"/>
    <property type="evidence" value="ECO:0007669"/>
    <property type="project" value="UniProtKB-EC"/>
</dbReference>
<name>A0A2L1DFK8_IPSTY</name>
<evidence type="ECO:0000313" key="12">
    <source>
        <dbReference type="EMBL" id="AVC55964.1"/>
    </source>
</evidence>
<feature type="transmembrane region" description="Helical" evidence="11">
    <location>
        <begin position="6"/>
        <end position="24"/>
    </location>
</feature>
<proteinExistence type="inferred from homology"/>
<dbReference type="Gene3D" id="1.10.287.3510">
    <property type="match status" value="1"/>
</dbReference>
<geneLocation type="mitochondrion" evidence="12"/>
<organism evidence="12">
    <name type="scientific">Ips typographus</name>
    <name type="common">European spruce bark beetle</name>
    <dbReference type="NCBI Taxonomy" id="55986"/>
    <lineage>
        <taxon>Eukaryota</taxon>
        <taxon>Metazoa</taxon>
        <taxon>Ecdysozoa</taxon>
        <taxon>Arthropoda</taxon>
        <taxon>Hexapoda</taxon>
        <taxon>Insecta</taxon>
        <taxon>Pterygota</taxon>
        <taxon>Neoptera</taxon>
        <taxon>Endopterygota</taxon>
        <taxon>Coleoptera</taxon>
        <taxon>Polyphaga</taxon>
        <taxon>Cucujiformia</taxon>
        <taxon>Curculionidae</taxon>
        <taxon>Scolytinae</taxon>
        <taxon>Ips</taxon>
    </lineage>
</organism>
<keyword evidence="5" id="KW-1278">Translocase</keyword>
<evidence type="ECO:0000256" key="10">
    <source>
        <dbReference type="ARBA" id="ARBA00049551"/>
    </source>
</evidence>
<evidence type="ECO:0000256" key="6">
    <source>
        <dbReference type="ARBA" id="ARBA00022989"/>
    </source>
</evidence>
<evidence type="ECO:0000256" key="2">
    <source>
        <dbReference type="ARBA" id="ARBA00010519"/>
    </source>
</evidence>
<keyword evidence="8 11" id="KW-0472">Membrane</keyword>
<evidence type="ECO:0000256" key="5">
    <source>
        <dbReference type="ARBA" id="ARBA00022967"/>
    </source>
</evidence>
<evidence type="ECO:0000256" key="9">
    <source>
        <dbReference type="ARBA" id="ARBA00031586"/>
    </source>
</evidence>
<dbReference type="AlphaFoldDB" id="A0A2L1DFK8"/>
<feature type="transmembrane region" description="Helical" evidence="11">
    <location>
        <begin position="31"/>
        <end position="56"/>
    </location>
</feature>
<evidence type="ECO:0000256" key="11">
    <source>
        <dbReference type="SAM" id="Phobius"/>
    </source>
</evidence>
<keyword evidence="12" id="KW-0496">Mitochondrion</keyword>
<keyword evidence="6 11" id="KW-1133">Transmembrane helix</keyword>
<evidence type="ECO:0000256" key="3">
    <source>
        <dbReference type="ARBA" id="ARBA00016612"/>
    </source>
</evidence>
<dbReference type="EMBL" id="KY952782">
    <property type="protein sequence ID" value="AVC55964.1"/>
    <property type="molecule type" value="Genomic_DNA"/>
</dbReference>
<protein>
    <recommendedName>
        <fullName evidence="3">NADH-ubiquinone oxidoreductase chain 4L</fullName>
    </recommendedName>
    <alternativeName>
        <fullName evidence="9">NADH dehydrogenase subunit 4L</fullName>
    </alternativeName>
</protein>
<comment type="similarity">
    <text evidence="2">Belongs to the complex I subunit 4L family.</text>
</comment>
<feature type="transmembrane region" description="Helical" evidence="11">
    <location>
        <begin position="62"/>
        <end position="83"/>
    </location>
</feature>
<dbReference type="GO" id="GO:0016020">
    <property type="term" value="C:membrane"/>
    <property type="evidence" value="ECO:0007669"/>
    <property type="project" value="UniProtKB-SubCell"/>
</dbReference>
<dbReference type="Pfam" id="PF00420">
    <property type="entry name" value="Oxidored_q2"/>
    <property type="match status" value="1"/>
</dbReference>
<evidence type="ECO:0000256" key="8">
    <source>
        <dbReference type="ARBA" id="ARBA00023136"/>
    </source>
</evidence>
<dbReference type="InterPro" id="IPR039428">
    <property type="entry name" value="NUOK/Mnh_C1-like"/>
</dbReference>
<reference evidence="12" key="1">
    <citation type="submission" date="2017-04" db="EMBL/GenBank/DDBJ databases">
        <title>Three partial mitochondrial genome of Ips Coleoptera, Curculionidae species and molecular phylogeny of Curculionidae.</title>
        <authorList>
            <person name="Lv F."/>
            <person name="Yang W."/>
            <person name="Chen Z."/>
            <person name="Du Y."/>
        </authorList>
    </citation>
    <scope>NUCLEOTIDE SEQUENCE</scope>
</reference>
<evidence type="ECO:0000256" key="7">
    <source>
        <dbReference type="ARBA" id="ARBA00023027"/>
    </source>
</evidence>
<evidence type="ECO:0000256" key="4">
    <source>
        <dbReference type="ARBA" id="ARBA00022692"/>
    </source>
</evidence>
<keyword evidence="4 11" id="KW-0812">Transmembrane</keyword>
<accession>A0A2L1DFK8</accession>
<sequence>MTVINYYIIPFSLLFISGLVVYSLNYKHFLVMLLSLEVVVVSVFSLIFFFCSGFSLEVFLSIIYLALSVCEGALGLSLLVLIIRTYGSDSLFTFDLLW</sequence>